<reference evidence="4" key="3">
    <citation type="submission" date="2023-06" db="EMBL/GenBank/DDBJ databases">
        <title>Pangenomics reveal diversification of enzyme families and niche specialization in globally abundant SAR202 bacteria.</title>
        <authorList>
            <person name="Saw J.H.W."/>
        </authorList>
    </citation>
    <scope>NUCLEOTIDE SEQUENCE [LARGE SCALE GENOMIC DNA]</scope>
    <source>
        <strain evidence="4">JH1073</strain>
    </source>
</reference>
<dbReference type="PANTHER" id="PTHR11060">
    <property type="entry name" value="PROTEIN MEMO1"/>
    <property type="match status" value="1"/>
</dbReference>
<dbReference type="Pfam" id="PF01875">
    <property type="entry name" value="Memo"/>
    <property type="match status" value="1"/>
</dbReference>
<evidence type="ECO:0000313" key="3">
    <source>
        <dbReference type="EMBL" id="WFG40329.1"/>
    </source>
</evidence>
<organism evidence="3 4">
    <name type="scientific">Candidatus Lucifugimonas marina</name>
    <dbReference type="NCBI Taxonomy" id="3038979"/>
    <lineage>
        <taxon>Bacteria</taxon>
        <taxon>Bacillati</taxon>
        <taxon>Chloroflexota</taxon>
        <taxon>Dehalococcoidia</taxon>
        <taxon>SAR202 cluster</taxon>
        <taxon>Candidatus Lucifugimonadales</taxon>
        <taxon>Candidatus Lucifugimonadaceae</taxon>
        <taxon>Candidatus Lucifugimonas</taxon>
    </lineage>
</organism>
<dbReference type="EMBL" id="WMBE01000003">
    <property type="protein sequence ID" value="MDG0867282.1"/>
    <property type="molecule type" value="Genomic_DNA"/>
</dbReference>
<dbReference type="AlphaFoldDB" id="A0AAJ5ZFM7"/>
<accession>A0AAJ5ZFM7</accession>
<evidence type="ECO:0000256" key="1">
    <source>
        <dbReference type="ARBA" id="ARBA00006315"/>
    </source>
</evidence>
<dbReference type="RefSeq" id="WP_342825498.1">
    <property type="nucleotide sequence ID" value="NZ_CP046146.1"/>
</dbReference>
<keyword evidence="4" id="KW-1185">Reference proteome</keyword>
<comment type="similarity">
    <text evidence="1">Belongs to the MEMO1 family.</text>
</comment>
<dbReference type="Proteomes" id="UP001321249">
    <property type="component" value="Unassembled WGS sequence"/>
</dbReference>
<reference evidence="3" key="2">
    <citation type="journal article" date="2023" name="Nat. Commun.">
        <title>Cultivation of marine bacteria of the SAR202 clade.</title>
        <authorList>
            <person name="Lim Y."/>
            <person name="Seo J.H."/>
            <person name="Giovannoni S.J."/>
            <person name="Kang I."/>
            <person name="Cho J.C."/>
        </authorList>
    </citation>
    <scope>NUCLEOTIDE SEQUENCE</scope>
    <source>
        <strain evidence="3">JH1073</strain>
    </source>
</reference>
<reference evidence="4 5" key="1">
    <citation type="submission" date="2019-11" db="EMBL/GenBank/DDBJ databases">
        <authorList>
            <person name="Cho J.-C."/>
        </authorList>
    </citation>
    <scope>NUCLEOTIDE SEQUENCE [LARGE SCALE GENOMIC DNA]</scope>
    <source>
        <strain evidence="3 4">JH1073</strain>
        <strain evidence="2 5">JH702</strain>
    </source>
</reference>
<name>A0AAJ5ZFM7_9CHLR</name>
<evidence type="ECO:0000313" key="4">
    <source>
        <dbReference type="Proteomes" id="UP001219901"/>
    </source>
</evidence>
<protein>
    <submittedName>
        <fullName evidence="3">AmmeMemoRadiSam system protein B</fullName>
    </submittedName>
</protein>
<dbReference type="InterPro" id="IPR002737">
    <property type="entry name" value="MEMO1_fam"/>
</dbReference>
<dbReference type="CDD" id="cd07361">
    <property type="entry name" value="MEMO_like"/>
    <property type="match status" value="1"/>
</dbReference>
<evidence type="ECO:0000313" key="2">
    <source>
        <dbReference type="EMBL" id="MDG0867282.1"/>
    </source>
</evidence>
<evidence type="ECO:0000313" key="5">
    <source>
        <dbReference type="Proteomes" id="UP001321249"/>
    </source>
</evidence>
<dbReference type="Proteomes" id="UP001219901">
    <property type="component" value="Chromosome"/>
</dbReference>
<gene>
    <name evidence="3" type="primary">amrB</name>
    <name evidence="2" type="ORF">GKO46_09395</name>
    <name evidence="3" type="ORF">GKO48_12145</name>
</gene>
<proteinExistence type="inferred from homology"/>
<dbReference type="PANTHER" id="PTHR11060:SF0">
    <property type="entry name" value="PROTEIN MEMO1"/>
    <property type="match status" value="1"/>
</dbReference>
<sequence>MTSESNGSNIPDRPQLRPVEVSRITHEGSDYFLLKDLRQLSDQSLMVPAPLGLYLQGADGTNTLNEIVQEALRNGAPEVTPETLDDLMSRLDDMYLLSNGKYEAEIEQRLSEYREALFRKPALAGLAYPAELEDLRGYLDGFAFPYMVEDARADDDLPADLDVELKAVISPHIDFERGGDSYGMIWEQVRHELQDVELFVVFGTDHNGDGPRLTLTNQNYQTPLGELETDTELVDDIARILATDSAVDDHPFADEFNHVNEHSIELASVWLHRAIGRSNAKMLPILCGSFGSLLQDGAPNIDDHPQISRVINLLREVAKERKTLFIAAADLAHVGPAFGDEEKMPKDSEGRKRVQADDERLLESITRGSRRSFFESIKNIDDQNKICGLAPIYMTLWAADVTTGIWNGYQQCQADEDDTSFVSIAGAALFG</sequence>
<dbReference type="EMBL" id="CP046147">
    <property type="protein sequence ID" value="WFG40329.1"/>
    <property type="molecule type" value="Genomic_DNA"/>
</dbReference>
<dbReference type="NCBIfam" id="TIGR04336">
    <property type="entry name" value="AmmeMemoSam_B"/>
    <property type="match status" value="1"/>
</dbReference>
<dbReference type="Gene3D" id="3.40.830.10">
    <property type="entry name" value="LigB-like"/>
    <property type="match status" value="1"/>
</dbReference>